<dbReference type="RefSeq" id="XP_037874976.1">
    <property type="nucleotide sequence ID" value="XM_038019048.2"/>
</dbReference>
<evidence type="ECO:0000313" key="4">
    <source>
        <dbReference type="Proteomes" id="UP000005204"/>
    </source>
</evidence>
<dbReference type="EnsemblMetazoa" id="XM_038019048.1">
    <property type="protein sequence ID" value="XP_037874976.1"/>
    <property type="gene ID" value="LOC101745587"/>
</dbReference>
<feature type="coiled-coil region" evidence="1">
    <location>
        <begin position="328"/>
        <end position="363"/>
    </location>
</feature>
<evidence type="ECO:0000256" key="1">
    <source>
        <dbReference type="SAM" id="Coils"/>
    </source>
</evidence>
<reference evidence="4" key="1">
    <citation type="journal article" date="2008" name="Insect Biochem. Mol. Biol.">
        <title>The genome of a lepidopteran model insect, the silkworm Bombyx mori.</title>
        <authorList>
            <consortium name="International Silkworm Genome Consortium"/>
        </authorList>
    </citation>
    <scope>NUCLEOTIDE SEQUENCE [LARGE SCALE GENOMIC DNA]</scope>
    <source>
        <strain evidence="4">p50T</strain>
    </source>
</reference>
<evidence type="ECO:0000313" key="3">
    <source>
        <dbReference type="EnsemblMetazoa" id="XP_037874976.1"/>
    </source>
</evidence>
<reference evidence="3" key="2">
    <citation type="submission" date="2022-06" db="UniProtKB">
        <authorList>
            <consortium name="EnsemblMetazoa"/>
        </authorList>
    </citation>
    <scope>IDENTIFICATION</scope>
    <source>
        <strain evidence="3">p50T (Dazao)</strain>
    </source>
</reference>
<evidence type="ECO:0000256" key="2">
    <source>
        <dbReference type="SAM" id="MobiDB-lite"/>
    </source>
</evidence>
<dbReference type="AlphaFoldDB" id="A0A8R2M5A1"/>
<dbReference type="GeneID" id="101745587"/>
<keyword evidence="1" id="KW-0175">Coiled coil</keyword>
<dbReference type="Proteomes" id="UP000005204">
    <property type="component" value="Unassembled WGS sequence"/>
</dbReference>
<accession>A0A8R2M5A1</accession>
<name>A0A8R2M5A1_BOMMO</name>
<keyword evidence="4" id="KW-1185">Reference proteome</keyword>
<dbReference type="KEGG" id="bmor:101745587"/>
<protein>
    <submittedName>
        <fullName evidence="3">Uncharacterized protein</fullName>
    </submittedName>
</protein>
<feature type="region of interest" description="Disordered" evidence="2">
    <location>
        <begin position="102"/>
        <end position="143"/>
    </location>
</feature>
<sequence>MTFSEVVPQESNITQVFYTPNLTRFNLRKRDKTHKDAAITPPPYETSSVSVAAVNQKDKNSLQNNKRRKLEKEIITNYGMAGDRPQKQKKVIFRSPIAKNTIDDKNVTKPSSLTKVLATDRGQNKNSRKNAPNDKMKPIQKSTENQPFANLYSKISNDIVNKIPSCDPHCDVTKCPRKLRMKDGVFEKDKKKNKRKRFKSTTRDVSDFNETLKFEIKPKAKKNILKRLRNNKYKKLNSKRSVNEIKQVAKTEALDGKTTSNKHKTIGEQTKNNTFYEESTIKYKNRKNEAPSEIRNSNLYMERDSPKGNKVLCDDTNCEQSMSSSTTLNKIKEKLYSLHRKYSKLKQRNLDKRKEEISKLKNQQFVFSNRPKFNADTKKENACENKECFNTLPEKKNSKKTIKIRKNDSLLSTGLKRICCIFQQSDTGKSKKIKFGEKATNPTRRHENDQTGEPVLEIKVNTVGMCVMNPEDVKNKILLNKTIYHCLI</sequence>
<organism evidence="3 4">
    <name type="scientific">Bombyx mori</name>
    <name type="common">Silk moth</name>
    <dbReference type="NCBI Taxonomy" id="7091"/>
    <lineage>
        <taxon>Eukaryota</taxon>
        <taxon>Metazoa</taxon>
        <taxon>Ecdysozoa</taxon>
        <taxon>Arthropoda</taxon>
        <taxon>Hexapoda</taxon>
        <taxon>Insecta</taxon>
        <taxon>Pterygota</taxon>
        <taxon>Neoptera</taxon>
        <taxon>Endopterygota</taxon>
        <taxon>Lepidoptera</taxon>
        <taxon>Glossata</taxon>
        <taxon>Ditrysia</taxon>
        <taxon>Bombycoidea</taxon>
        <taxon>Bombycidae</taxon>
        <taxon>Bombycinae</taxon>
        <taxon>Bombyx</taxon>
    </lineage>
</organism>
<proteinExistence type="predicted"/>